<dbReference type="AlphaFoldDB" id="A0A846RQ09"/>
<gene>
    <name evidence="1" type="ORF">BJ994_002726</name>
</gene>
<organism evidence="1 2">
    <name type="scientific">Arthrobacter pigmenti</name>
    <dbReference type="NCBI Taxonomy" id="271432"/>
    <lineage>
        <taxon>Bacteria</taxon>
        <taxon>Bacillati</taxon>
        <taxon>Actinomycetota</taxon>
        <taxon>Actinomycetes</taxon>
        <taxon>Micrococcales</taxon>
        <taxon>Micrococcaceae</taxon>
        <taxon>Arthrobacter</taxon>
    </lineage>
</organism>
<comment type="caution">
    <text evidence="1">The sequence shown here is derived from an EMBL/GenBank/DDBJ whole genome shotgun (WGS) entry which is preliminary data.</text>
</comment>
<sequence length="104" mass="11968">MQQRSADSYTLPHSAGQLFRILVLEPGEPHLVDQIHGTLTHLRGVYASHVRLEKDILKYGAPWHEKIILKNDAQIGVRLNYKVIIDNHLTGRRRLQARDQPEKS</sequence>
<name>A0A846RQ09_9MICC</name>
<accession>A0A846RQ09</accession>
<dbReference type="EMBL" id="JAATJL010000001">
    <property type="protein sequence ID" value="NJC23650.1"/>
    <property type="molecule type" value="Genomic_DNA"/>
</dbReference>
<protein>
    <submittedName>
        <fullName evidence="1">Uncharacterized protein</fullName>
    </submittedName>
</protein>
<reference evidence="1 2" key="1">
    <citation type="submission" date="2020-03" db="EMBL/GenBank/DDBJ databases">
        <title>Sequencing the genomes of 1000 actinobacteria strains.</title>
        <authorList>
            <person name="Klenk H.-P."/>
        </authorList>
    </citation>
    <scope>NUCLEOTIDE SEQUENCE [LARGE SCALE GENOMIC DNA]</scope>
    <source>
        <strain evidence="1 2">DSM 16403</strain>
    </source>
</reference>
<evidence type="ECO:0000313" key="2">
    <source>
        <dbReference type="Proteomes" id="UP000547458"/>
    </source>
</evidence>
<evidence type="ECO:0000313" key="1">
    <source>
        <dbReference type="EMBL" id="NJC23650.1"/>
    </source>
</evidence>
<dbReference type="AntiFam" id="ANF00095">
    <property type="entry name" value="Shadow ORF (opposite ABC transporters)"/>
</dbReference>
<keyword evidence="2" id="KW-1185">Reference proteome</keyword>
<proteinExistence type="predicted"/>
<dbReference type="Proteomes" id="UP000547458">
    <property type="component" value="Unassembled WGS sequence"/>
</dbReference>